<dbReference type="RefSeq" id="WP_072825023.1">
    <property type="nucleotide sequence ID" value="NZ_FQUJ01000019.1"/>
</dbReference>
<dbReference type="EMBL" id="FQUJ01000019">
    <property type="protein sequence ID" value="SHF71244.1"/>
    <property type="molecule type" value="Genomic_DNA"/>
</dbReference>
<name>A0A1M5DWL3_9GAMM</name>
<dbReference type="InterPro" id="IPR021309">
    <property type="entry name" value="YgaP-like_TM"/>
</dbReference>
<keyword evidence="1" id="KW-0472">Membrane</keyword>
<feature type="transmembrane region" description="Helical" evidence="1">
    <location>
        <begin position="12"/>
        <end position="30"/>
    </location>
</feature>
<dbReference type="AlphaFoldDB" id="A0A1M5DWL3"/>
<sequence>MSRNEGTFDRILRAIVGLALMGLVLFTNLVSPVLFWGASLVATVLLITALTGFCPAYRLLGLQTCRKC</sequence>
<dbReference type="OrthoDB" id="9804804at2"/>
<dbReference type="Gene3D" id="6.10.140.1340">
    <property type="match status" value="1"/>
</dbReference>
<feature type="transmembrane region" description="Helical" evidence="1">
    <location>
        <begin position="36"/>
        <end position="60"/>
    </location>
</feature>
<gene>
    <name evidence="3" type="ORF">SAMN02745148_03357</name>
</gene>
<keyword evidence="1" id="KW-1133">Transmembrane helix</keyword>
<organism evidence="3 4">
    <name type="scientific">Modicisalibacter ilicicola DSM 19980</name>
    <dbReference type="NCBI Taxonomy" id="1121942"/>
    <lineage>
        <taxon>Bacteria</taxon>
        <taxon>Pseudomonadati</taxon>
        <taxon>Pseudomonadota</taxon>
        <taxon>Gammaproteobacteria</taxon>
        <taxon>Oceanospirillales</taxon>
        <taxon>Halomonadaceae</taxon>
        <taxon>Modicisalibacter</taxon>
    </lineage>
</organism>
<evidence type="ECO:0000259" key="2">
    <source>
        <dbReference type="Pfam" id="PF11127"/>
    </source>
</evidence>
<dbReference type="Pfam" id="PF11127">
    <property type="entry name" value="YgaP-like_TM"/>
    <property type="match status" value="1"/>
</dbReference>
<feature type="domain" description="Inner membrane protein YgaP-like transmembrane" evidence="2">
    <location>
        <begin position="1"/>
        <end position="67"/>
    </location>
</feature>
<protein>
    <recommendedName>
        <fullName evidence="2">Inner membrane protein YgaP-like transmembrane domain-containing protein</fullName>
    </recommendedName>
</protein>
<evidence type="ECO:0000313" key="3">
    <source>
        <dbReference type="EMBL" id="SHF71244.1"/>
    </source>
</evidence>
<reference evidence="3 4" key="1">
    <citation type="submission" date="2016-11" db="EMBL/GenBank/DDBJ databases">
        <authorList>
            <person name="Jaros S."/>
            <person name="Januszkiewicz K."/>
            <person name="Wedrychowicz H."/>
        </authorList>
    </citation>
    <scope>NUCLEOTIDE SEQUENCE [LARGE SCALE GENOMIC DNA]</scope>
    <source>
        <strain evidence="3 4">DSM 19980</strain>
    </source>
</reference>
<proteinExistence type="predicted"/>
<accession>A0A1M5DWL3</accession>
<keyword evidence="4" id="KW-1185">Reference proteome</keyword>
<dbReference type="Proteomes" id="UP000184346">
    <property type="component" value="Unassembled WGS sequence"/>
</dbReference>
<dbReference type="STRING" id="1121942.SAMN02745148_03357"/>
<evidence type="ECO:0000313" key="4">
    <source>
        <dbReference type="Proteomes" id="UP000184346"/>
    </source>
</evidence>
<evidence type="ECO:0000256" key="1">
    <source>
        <dbReference type="SAM" id="Phobius"/>
    </source>
</evidence>
<keyword evidence="1" id="KW-0812">Transmembrane</keyword>